<dbReference type="PANTHER" id="PTHR24379">
    <property type="entry name" value="KRAB AND ZINC FINGER DOMAIN-CONTAINING"/>
    <property type="match status" value="1"/>
</dbReference>
<feature type="domain" description="C2H2-type" evidence="7">
    <location>
        <begin position="873"/>
        <end position="900"/>
    </location>
</feature>
<evidence type="ECO:0000256" key="3">
    <source>
        <dbReference type="ARBA" id="ARBA00022771"/>
    </source>
</evidence>
<feature type="domain" description="C2H2-type" evidence="7">
    <location>
        <begin position="815"/>
        <end position="838"/>
    </location>
</feature>
<dbReference type="InterPro" id="IPR013087">
    <property type="entry name" value="Znf_C2H2_type"/>
</dbReference>
<feature type="region of interest" description="Disordered" evidence="6">
    <location>
        <begin position="1087"/>
        <end position="1119"/>
    </location>
</feature>
<keyword evidence="4" id="KW-0862">Zinc</keyword>
<dbReference type="SMART" id="SM00355">
    <property type="entry name" value="ZnF_C2H2"/>
    <property type="match status" value="12"/>
</dbReference>
<feature type="domain" description="C2H2-type" evidence="7">
    <location>
        <begin position="1154"/>
        <end position="1181"/>
    </location>
</feature>
<evidence type="ECO:0000313" key="9">
    <source>
        <dbReference type="WBParaSite" id="maker-uti_cns_0001442-snap-gene-0.2-mRNA-1"/>
    </source>
</evidence>
<feature type="compositionally biased region" description="Polar residues" evidence="6">
    <location>
        <begin position="597"/>
        <end position="607"/>
    </location>
</feature>
<feature type="domain" description="C2H2-type" evidence="7">
    <location>
        <begin position="783"/>
        <end position="810"/>
    </location>
</feature>
<protein>
    <submittedName>
        <fullName evidence="9">Integrase catalytic domain-containing protein</fullName>
    </submittedName>
</protein>
<organism evidence="8 9">
    <name type="scientific">Macrostomum lignano</name>
    <dbReference type="NCBI Taxonomy" id="282301"/>
    <lineage>
        <taxon>Eukaryota</taxon>
        <taxon>Metazoa</taxon>
        <taxon>Spiralia</taxon>
        <taxon>Lophotrochozoa</taxon>
        <taxon>Platyhelminthes</taxon>
        <taxon>Rhabditophora</taxon>
        <taxon>Macrostomorpha</taxon>
        <taxon>Macrostomida</taxon>
        <taxon>Macrostomidae</taxon>
        <taxon>Macrostomum</taxon>
    </lineage>
</organism>
<evidence type="ECO:0000259" key="7">
    <source>
        <dbReference type="PROSITE" id="PS50157"/>
    </source>
</evidence>
<dbReference type="PANTHER" id="PTHR24379:SF121">
    <property type="entry name" value="C2H2-TYPE DOMAIN-CONTAINING PROTEIN"/>
    <property type="match status" value="1"/>
</dbReference>
<feature type="region of interest" description="Disordered" evidence="6">
    <location>
        <begin position="1044"/>
        <end position="1063"/>
    </location>
</feature>
<feature type="compositionally biased region" description="Basic residues" evidence="6">
    <location>
        <begin position="1044"/>
        <end position="1056"/>
    </location>
</feature>
<dbReference type="FunFam" id="3.30.160.60:FF:000446">
    <property type="entry name" value="Zinc finger protein"/>
    <property type="match status" value="1"/>
</dbReference>
<sequence>DKSNDGQCKQQFRSYTTYNHASRTKFGRTKFPVVTHAVGNAADTASVSLAHLKLPIFYRNNPEAWFLTLEAQFMLNRVTNETAKFYHLVSHLPEDIAALHLSAQTPKQYEQLKTAITSTLQKSKQEKVSEVLQVSDLGGDKPSIFMRKLRSKMEQCQIQPDEELLKATLMRCLPQDLRIALSGFQQQSSQPVQIGHPNSALSKLHTDKHLVSPLEQTHLSLANAPSFAAHTSTMATVLSVVSPLVPVSQGQLAIAEAQRPESFSPAPNIRSYSLDKDVVVWCETSTPYPRPIIPPSLRDAVIASFHRLGHFGYRTADRVTESTREDARTTELRVPKDLEMAEFVWVRVDRVRSPLEAPYSGPYRVKQRTDKFFVIFLPSGNTESVSIDRLKPARLSLPKSAVQPAANSLPEKAAKPEEPRDSSPPRATSSGRRVQFRRHNDYIFINLVIAADRIGDGTGAPLLLEAPTATHRSAVPDKQEEVQAGVNGLKDAAPVCKVFQQAQRDHLAGPLATSVIGEANPQAVRDATGKHQDTQAREKHAETGEAQVAPQFLSHRRKLGRSKISHYKVAVLAIVDDAVAEIDAAKHCSGKHRQTNKHGNLSAGSSCRHSDRWTKERSGAVERHTQQPMVAHRLYTVHEGWHSASSLSESGRQRCTAVMLVTPPSKSFAGGEQCSQSSCVHAACQTTQTKCNTKGGHLCWSRACSTGRAPIELMEAVDSSNGRPDRTCLVCSKSFKYPSQLRLHQSVHSLARPFPCDECGRTFKYASTLSEHKLIHAADSKPFVCGVCGRGFAYRGNYRAHAAVHADIDKRERRFRCDQCPAAYLHRSHLHEHIAAKHLQLLQSASQNPEAEVAESQPDAAAEPAAEAPKGLFECGMCGKAYRYRNSLLEHQRGHRKQRRLRRPLKCTVCHVIFDDVFKLRQHVELDDAPENARRHVCCKCGRAFLRRCYLALHVAGAHKFKRRHNCQLCGKSFLLLKCLRQHQAWVHADGSVRNCADCGRQIRGGAAGMRAHAATHAWRLRLQQEEDKAAEACRTRQQEKLFKKQLREKKKTNKKKSTEKENETPVSRFRCDACFKEFPRLFNLQRHQRRVHDRPPARGDGSAQQRRRSSSSNSEARPFKCEACGKDFRWERNLKAHSIALHGEGDRPVENSFQCGQCDKVFPTRARLDTHSRSHYSARPFGCNQCDAAYKHKKNLVAHVLRCHSGLDRQGDAAVMENRDCSAGGGSCRTPQPLPTPTAPLPLPPTPAADSCVNSDLLACTRGYLEFGRRPRGTRDSRSSRRHCRTGSAALRSGRPLLLRFSTTSALLAFSLATAQLGGIDGLARAALRLRVEFLTSLTLPRVVPLSPLGAPVLEPDLHPGLGKLEAQGQRLSREHVRVVAVLECPLQLLQLPGGEVCSGPPSLASGVHQQVV</sequence>
<keyword evidence="8" id="KW-1185">Reference proteome</keyword>
<feature type="domain" description="C2H2-type" evidence="7">
    <location>
        <begin position="936"/>
        <end position="964"/>
    </location>
</feature>
<keyword evidence="1" id="KW-0479">Metal-binding</keyword>
<feature type="region of interest" description="Disordered" evidence="6">
    <location>
        <begin position="399"/>
        <end position="433"/>
    </location>
</feature>
<dbReference type="Pfam" id="PF00096">
    <property type="entry name" value="zf-C2H2"/>
    <property type="match status" value="5"/>
</dbReference>
<dbReference type="InterPro" id="IPR055469">
    <property type="entry name" value="DUF7041"/>
</dbReference>
<keyword evidence="3 5" id="KW-0863">Zinc-finger</keyword>
<dbReference type="Gene3D" id="3.30.160.60">
    <property type="entry name" value="Classic Zinc Finger"/>
    <property type="match status" value="7"/>
</dbReference>
<feature type="region of interest" description="Disordered" evidence="6">
    <location>
        <begin position="589"/>
        <end position="624"/>
    </location>
</feature>
<dbReference type="GO" id="GO:0008270">
    <property type="term" value="F:zinc ion binding"/>
    <property type="evidence" value="ECO:0007669"/>
    <property type="project" value="UniProtKB-KW"/>
</dbReference>
<evidence type="ECO:0000313" key="8">
    <source>
        <dbReference type="Proteomes" id="UP000095280"/>
    </source>
</evidence>
<proteinExistence type="predicted"/>
<feature type="compositionally biased region" description="Basic and acidic residues" evidence="6">
    <location>
        <begin position="608"/>
        <end position="624"/>
    </location>
</feature>
<feature type="domain" description="C2H2-type" evidence="7">
    <location>
        <begin position="754"/>
        <end position="781"/>
    </location>
</feature>
<accession>A0A1I8GBE1</accession>
<dbReference type="PROSITE" id="PS50157">
    <property type="entry name" value="ZINC_FINGER_C2H2_2"/>
    <property type="match status" value="11"/>
</dbReference>
<evidence type="ECO:0000256" key="4">
    <source>
        <dbReference type="ARBA" id="ARBA00022833"/>
    </source>
</evidence>
<feature type="domain" description="C2H2-type" evidence="7">
    <location>
        <begin position="1120"/>
        <end position="1149"/>
    </location>
</feature>
<feature type="compositionally biased region" description="Basic and acidic residues" evidence="6">
    <location>
        <begin position="412"/>
        <end position="423"/>
    </location>
</feature>
<feature type="domain" description="C2H2-type" evidence="7">
    <location>
        <begin position="965"/>
        <end position="989"/>
    </location>
</feature>
<feature type="domain" description="C2H2-type" evidence="7">
    <location>
        <begin position="1070"/>
        <end position="1098"/>
    </location>
</feature>
<keyword evidence="2" id="KW-0677">Repeat</keyword>
<dbReference type="PROSITE" id="PS00028">
    <property type="entry name" value="ZINC_FINGER_C2H2_1"/>
    <property type="match status" value="11"/>
</dbReference>
<dbReference type="SUPFAM" id="SSF57667">
    <property type="entry name" value="beta-beta-alpha zinc fingers"/>
    <property type="match status" value="6"/>
</dbReference>
<feature type="domain" description="C2H2-type" evidence="7">
    <location>
        <begin position="1182"/>
        <end position="1210"/>
    </location>
</feature>
<name>A0A1I8GBE1_9PLAT</name>
<evidence type="ECO:0000256" key="6">
    <source>
        <dbReference type="SAM" id="MobiDB-lite"/>
    </source>
</evidence>
<feature type="domain" description="C2H2-type" evidence="7">
    <location>
        <begin position="726"/>
        <end position="753"/>
    </location>
</feature>
<dbReference type="Proteomes" id="UP000095280">
    <property type="component" value="Unplaced"/>
</dbReference>
<dbReference type="InterPro" id="IPR036236">
    <property type="entry name" value="Znf_C2H2_sf"/>
</dbReference>
<evidence type="ECO:0000256" key="2">
    <source>
        <dbReference type="ARBA" id="ARBA00022737"/>
    </source>
</evidence>
<dbReference type="Pfam" id="PF23055">
    <property type="entry name" value="DUF7041"/>
    <property type="match status" value="1"/>
</dbReference>
<evidence type="ECO:0000256" key="5">
    <source>
        <dbReference type="PROSITE-ProRule" id="PRU00042"/>
    </source>
</evidence>
<evidence type="ECO:0000256" key="1">
    <source>
        <dbReference type="ARBA" id="ARBA00022723"/>
    </source>
</evidence>
<dbReference type="WBParaSite" id="maker-uti_cns_0001442-snap-gene-0.2-mRNA-1">
    <property type="protein sequence ID" value="maker-uti_cns_0001442-snap-gene-0.2-mRNA-1"/>
    <property type="gene ID" value="maker-uti_cns_0001442-snap-gene-0.2"/>
</dbReference>
<feature type="compositionally biased region" description="Pro residues" evidence="6">
    <location>
        <begin position="1233"/>
        <end position="1247"/>
    </location>
</feature>
<reference evidence="9" key="1">
    <citation type="submission" date="2016-11" db="UniProtKB">
        <authorList>
            <consortium name="WormBaseParasite"/>
        </authorList>
    </citation>
    <scope>IDENTIFICATION</scope>
</reference>
<feature type="region of interest" description="Disordered" evidence="6">
    <location>
        <begin position="1226"/>
        <end position="1247"/>
    </location>
</feature>